<name>A0A9Q9SQM5_9BURK</name>
<evidence type="ECO:0000256" key="1">
    <source>
        <dbReference type="ARBA" id="ARBA00006869"/>
    </source>
</evidence>
<dbReference type="Pfam" id="PF17074">
    <property type="entry name" value="Darcynin"/>
    <property type="match status" value="1"/>
</dbReference>
<reference evidence="2 3" key="1">
    <citation type="submission" date="2019-09" db="EMBL/GenBank/DDBJ databases">
        <authorList>
            <person name="Depoorter E."/>
        </authorList>
    </citation>
    <scope>NUCLEOTIDE SEQUENCE [LARGE SCALE GENOMIC DNA]</scope>
    <source>
        <strain evidence="2">LMG 24066</strain>
    </source>
</reference>
<dbReference type="RefSeq" id="WP_174994423.1">
    <property type="nucleotide sequence ID" value="NZ_CABVPX010000043.1"/>
</dbReference>
<organism evidence="2 3">
    <name type="scientific">Burkholderia arboris</name>
    <dbReference type="NCBI Taxonomy" id="488730"/>
    <lineage>
        <taxon>Bacteria</taxon>
        <taxon>Pseudomonadati</taxon>
        <taxon>Pseudomonadota</taxon>
        <taxon>Betaproteobacteria</taxon>
        <taxon>Burkholderiales</taxon>
        <taxon>Burkholderiaceae</taxon>
        <taxon>Burkholderia</taxon>
        <taxon>Burkholderia cepacia complex</taxon>
    </lineage>
</organism>
<comment type="similarity">
    <text evidence="1">Belongs to the darcynin family.</text>
</comment>
<dbReference type="AlphaFoldDB" id="A0A9Q9SQM5"/>
<accession>A0A9Q9SQM5</accession>
<proteinExistence type="inferred from homology"/>
<dbReference type="EMBL" id="CABVPX010000043">
    <property type="protein sequence ID" value="VWC37818.1"/>
    <property type="molecule type" value="Genomic_DNA"/>
</dbReference>
<comment type="caution">
    <text evidence="2">The sequence shown here is derived from an EMBL/GenBank/DDBJ whole genome shotgun (WGS) entry which is preliminary data.</text>
</comment>
<gene>
    <name evidence="2" type="ORF">BAR24066_06754</name>
</gene>
<evidence type="ECO:0000313" key="2">
    <source>
        <dbReference type="EMBL" id="VWC37818.1"/>
    </source>
</evidence>
<protein>
    <submittedName>
        <fullName evidence="2">Uncharacterized protein</fullName>
    </submittedName>
</protein>
<dbReference type="Proteomes" id="UP000494172">
    <property type="component" value="Unassembled WGS sequence"/>
</dbReference>
<sequence>MLAKTRPERLGCPAPERFRLRREHVEPIRQTRSERVSLRFYDTALHSVRVTDVRVWDARDRHTYERVVEALRDAPFRDRCFDSAGILPGIENA</sequence>
<dbReference type="InterPro" id="IPR031409">
    <property type="entry name" value="Darcynin"/>
</dbReference>
<evidence type="ECO:0000313" key="3">
    <source>
        <dbReference type="Proteomes" id="UP000494172"/>
    </source>
</evidence>